<organism evidence="1 2">
    <name type="scientific">Escherichia coli</name>
    <dbReference type="NCBI Taxonomy" id="562"/>
    <lineage>
        <taxon>Bacteria</taxon>
        <taxon>Pseudomonadati</taxon>
        <taxon>Pseudomonadota</taxon>
        <taxon>Gammaproteobacteria</taxon>
        <taxon>Enterobacterales</taxon>
        <taxon>Enterobacteriaceae</taxon>
        <taxon>Escherichia</taxon>
    </lineage>
</organism>
<reference evidence="1" key="1">
    <citation type="submission" date="2023-06" db="EMBL/GenBank/DDBJ databases">
        <title>Deciphering the underlying mechanisms mediating the transmission of blaNDM gene from human to animals in China.</title>
        <authorList>
            <person name="Chen K."/>
            <person name="Chen S."/>
        </authorList>
    </citation>
    <scope>NUCLEOTIDE SEQUENCE</scope>
    <source>
        <strain evidence="1">1199</strain>
    </source>
</reference>
<name>A0AAP3ENV1_ECOLX</name>
<proteinExistence type="predicted"/>
<evidence type="ECO:0000313" key="2">
    <source>
        <dbReference type="Proteomes" id="UP001208624"/>
    </source>
</evidence>
<gene>
    <name evidence="1" type="ORF">OFN31_33670</name>
</gene>
<dbReference type="EMBL" id="JAOVKC010001738">
    <property type="protein sequence ID" value="MCV5626577.1"/>
    <property type="molecule type" value="Genomic_DNA"/>
</dbReference>
<comment type="caution">
    <text evidence="1">The sequence shown here is derived from an EMBL/GenBank/DDBJ whole genome shotgun (WGS) entry which is preliminary data.</text>
</comment>
<dbReference type="Proteomes" id="UP001208624">
    <property type="component" value="Unassembled WGS sequence"/>
</dbReference>
<sequence>IRNVCMFLFFAINITNMMTPYMAPNSFTPQAIPIKKPHKKINSFCVLLFSERIYIRILAAAKQNKDSVKSIYA</sequence>
<feature type="non-terminal residue" evidence="1">
    <location>
        <position position="1"/>
    </location>
</feature>
<accession>A0AAP3ENV1</accession>
<protein>
    <submittedName>
        <fullName evidence="1">Uncharacterized protein</fullName>
    </submittedName>
</protein>
<dbReference type="AlphaFoldDB" id="A0AAP3ENV1"/>
<evidence type="ECO:0000313" key="1">
    <source>
        <dbReference type="EMBL" id="MCV5626577.1"/>
    </source>
</evidence>